<feature type="transmembrane region" description="Helical" evidence="1">
    <location>
        <begin position="48"/>
        <end position="69"/>
    </location>
</feature>
<evidence type="ECO:0000313" key="3">
    <source>
        <dbReference type="EMBL" id="NVO31468.1"/>
    </source>
</evidence>
<accession>A0A7Y7U5H7</accession>
<comment type="caution">
    <text evidence="3">The sequence shown here is derived from an EMBL/GenBank/DDBJ whole genome shotgun (WGS) entry which is preliminary data.</text>
</comment>
<dbReference type="Proteomes" id="UP000565521">
    <property type="component" value="Unassembled WGS sequence"/>
</dbReference>
<keyword evidence="1" id="KW-0472">Membrane</keyword>
<feature type="transmembrane region" description="Helical" evidence="1">
    <location>
        <begin position="75"/>
        <end position="97"/>
    </location>
</feature>
<dbReference type="EMBL" id="JABKAU010000014">
    <property type="protein sequence ID" value="NVO31468.1"/>
    <property type="molecule type" value="Genomic_DNA"/>
</dbReference>
<feature type="transmembrane region" description="Helical" evidence="1">
    <location>
        <begin position="6"/>
        <end position="27"/>
    </location>
</feature>
<name>A0A7Y7U5H7_9BACT</name>
<dbReference type="RefSeq" id="WP_176908373.1">
    <property type="nucleotide sequence ID" value="NZ_JABKAU010000014.1"/>
</dbReference>
<keyword evidence="4" id="KW-1185">Reference proteome</keyword>
<dbReference type="InterPro" id="IPR058916">
    <property type="entry name" value="PH_40"/>
</dbReference>
<evidence type="ECO:0000256" key="1">
    <source>
        <dbReference type="SAM" id="Phobius"/>
    </source>
</evidence>
<reference evidence="3 4" key="1">
    <citation type="submission" date="2020-05" db="EMBL/GenBank/DDBJ databases">
        <title>Hymenobacter terrestris sp. nov. and Hymenobacter lapidiphilus sp. nov., isolated from regoliths in Antarctica.</title>
        <authorList>
            <person name="Sedlacek I."/>
            <person name="Pantucek R."/>
            <person name="Zeman M."/>
            <person name="Holochova P."/>
            <person name="Kralova S."/>
            <person name="Stankova E."/>
            <person name="Sedo O."/>
            <person name="Micenkova L."/>
            <person name="Svec P."/>
            <person name="Gupta V."/>
            <person name="Sood U."/>
            <person name="Korpole U.S."/>
            <person name="Lal R."/>
        </authorList>
    </citation>
    <scope>NUCLEOTIDE SEQUENCE [LARGE SCALE GENOMIC DNA]</scope>
    <source>
        <strain evidence="3 4">P5342</strain>
    </source>
</reference>
<organism evidence="3 4">
    <name type="scientific">Hymenobacter lapidiphilus</name>
    <dbReference type="NCBI Taxonomy" id="2608003"/>
    <lineage>
        <taxon>Bacteria</taxon>
        <taxon>Pseudomonadati</taxon>
        <taxon>Bacteroidota</taxon>
        <taxon>Cytophagia</taxon>
        <taxon>Cytophagales</taxon>
        <taxon>Hymenobacteraceae</taxon>
        <taxon>Hymenobacter</taxon>
    </lineage>
</organism>
<protein>
    <recommendedName>
        <fullName evidence="2">PH domain-containing protein</fullName>
    </recommendedName>
</protein>
<gene>
    <name evidence="3" type="ORF">HW554_09630</name>
</gene>
<dbReference type="Pfam" id="PF26566">
    <property type="entry name" value="PH_40"/>
    <property type="match status" value="1"/>
</dbReference>
<dbReference type="AlphaFoldDB" id="A0A7Y7U5H7"/>
<feature type="domain" description="PH" evidence="2">
    <location>
        <begin position="37"/>
        <end position="181"/>
    </location>
</feature>
<evidence type="ECO:0000313" key="4">
    <source>
        <dbReference type="Proteomes" id="UP000565521"/>
    </source>
</evidence>
<sequence length="197" mass="22928">MKLLYFLRPLLEAAALVAALVLGLRLFSGLFSRKSHTYQLNYARQLRLLFWPLLCLGVGLPFLGAFFYADTLAPHEWVLLLVMTVVVLGFAGPALLLHGQYSIRNLHTTLVFEPKQNRLEVYEGTTQVPFEKHDLLRVERVTCRSRRPFWSPYDYLRLHLRDGQSITLTSVLTDLQPLTEFLRNTPLERRQTWICWL</sequence>
<keyword evidence="1" id="KW-0812">Transmembrane</keyword>
<proteinExistence type="predicted"/>
<evidence type="ECO:0000259" key="2">
    <source>
        <dbReference type="Pfam" id="PF26566"/>
    </source>
</evidence>
<keyword evidence="1" id="KW-1133">Transmembrane helix</keyword>